<dbReference type="InterPro" id="IPR013785">
    <property type="entry name" value="Aldolase_TIM"/>
</dbReference>
<dbReference type="SUPFAM" id="SSF51391">
    <property type="entry name" value="Thiamin phosphate synthase"/>
    <property type="match status" value="1"/>
</dbReference>
<organism evidence="3 4">
    <name type="scientific">Erythrobacter aureus</name>
    <dbReference type="NCBI Taxonomy" id="2182384"/>
    <lineage>
        <taxon>Bacteria</taxon>
        <taxon>Pseudomonadati</taxon>
        <taxon>Pseudomonadota</taxon>
        <taxon>Alphaproteobacteria</taxon>
        <taxon>Sphingomonadales</taxon>
        <taxon>Erythrobacteraceae</taxon>
        <taxon>Erythrobacter/Porphyrobacter group</taxon>
        <taxon>Erythrobacter</taxon>
    </lineage>
</organism>
<protein>
    <submittedName>
        <fullName evidence="3">Thiamine phosphate synthase</fullName>
    </submittedName>
</protein>
<dbReference type="GO" id="GO:0009228">
    <property type="term" value="P:thiamine biosynthetic process"/>
    <property type="evidence" value="ECO:0007669"/>
    <property type="project" value="UniProtKB-KW"/>
</dbReference>
<keyword evidence="4" id="KW-1185">Reference proteome</keyword>
<dbReference type="OrthoDB" id="8446047at2"/>
<feature type="domain" description="Thiamine phosphate synthase/TenI" evidence="2">
    <location>
        <begin position="100"/>
        <end position="166"/>
    </location>
</feature>
<dbReference type="EMBL" id="CP031357">
    <property type="protein sequence ID" value="AXK41169.1"/>
    <property type="molecule type" value="Genomic_DNA"/>
</dbReference>
<reference evidence="4" key="1">
    <citation type="submission" date="2018-07" db="EMBL/GenBank/DDBJ databases">
        <title>Genome sequence of Erythrobacter strain YH-07, an antagonistic bacterium isolated from Yellow Sea.</title>
        <authorList>
            <person name="Tang T."/>
            <person name="Liu Q."/>
            <person name="Sun X."/>
        </authorList>
    </citation>
    <scope>NUCLEOTIDE SEQUENCE [LARGE SCALE GENOMIC DNA]</scope>
    <source>
        <strain evidence="4">YH-07</strain>
    </source>
</reference>
<evidence type="ECO:0000256" key="1">
    <source>
        <dbReference type="SAM" id="MobiDB-lite"/>
    </source>
</evidence>
<dbReference type="AlphaFoldDB" id="A0A345YB67"/>
<evidence type="ECO:0000313" key="3">
    <source>
        <dbReference type="EMBL" id="AXK41169.1"/>
    </source>
</evidence>
<dbReference type="InterPro" id="IPR036206">
    <property type="entry name" value="ThiamineP_synth_sf"/>
</dbReference>
<dbReference type="KEGG" id="err:DVR09_01470"/>
<dbReference type="InterPro" id="IPR022998">
    <property type="entry name" value="ThiamineP_synth_TenI"/>
</dbReference>
<name>A0A345YB67_9SPHN</name>
<feature type="region of interest" description="Disordered" evidence="1">
    <location>
        <begin position="172"/>
        <end position="199"/>
    </location>
</feature>
<dbReference type="Proteomes" id="UP000254508">
    <property type="component" value="Chromosome"/>
</dbReference>
<evidence type="ECO:0000259" key="2">
    <source>
        <dbReference type="Pfam" id="PF02581"/>
    </source>
</evidence>
<evidence type="ECO:0000313" key="4">
    <source>
        <dbReference type="Proteomes" id="UP000254508"/>
    </source>
</evidence>
<accession>A0A345YB67</accession>
<dbReference type="CDD" id="cd00564">
    <property type="entry name" value="TMP_TenI"/>
    <property type="match status" value="1"/>
</dbReference>
<dbReference type="Gene3D" id="3.20.20.70">
    <property type="entry name" value="Aldolase class I"/>
    <property type="match status" value="1"/>
</dbReference>
<gene>
    <name evidence="3" type="ORF">DVR09_01470</name>
</gene>
<proteinExistence type="predicted"/>
<dbReference type="Pfam" id="PF02581">
    <property type="entry name" value="TMP-TENI"/>
    <property type="match status" value="1"/>
</dbReference>
<sequence length="199" mass="21513">MTPRYTVCVTRNQSLPLLWLLSDQRNDAGLEGALRALPRGSGFVFRHYHLDPAARRARFDELADLARQLGHMVILSGEEDWGADGCYGVPERLGQGLRLATAHDGKELQDAIAARADGIFLSPVFHTASHPGGATLGVHGFHVLAQQSPVPVIALGGMTHDRARELDWPRWGAIDGLGSSPTEGKQGRPPARGDCKERG</sequence>